<accession>A6IIV6</accession>
<organism evidence="1 2">
    <name type="scientific">Rattus norvegicus</name>
    <name type="common">Rat</name>
    <dbReference type="NCBI Taxonomy" id="10116"/>
    <lineage>
        <taxon>Eukaryota</taxon>
        <taxon>Metazoa</taxon>
        <taxon>Chordata</taxon>
        <taxon>Craniata</taxon>
        <taxon>Vertebrata</taxon>
        <taxon>Euteleostomi</taxon>
        <taxon>Mammalia</taxon>
        <taxon>Eutheria</taxon>
        <taxon>Euarchontoglires</taxon>
        <taxon>Glires</taxon>
        <taxon>Rodentia</taxon>
        <taxon>Myomorpha</taxon>
        <taxon>Muroidea</taxon>
        <taxon>Muridae</taxon>
        <taxon>Murinae</taxon>
        <taxon>Rattus</taxon>
    </lineage>
</organism>
<gene>
    <name evidence="1" type="primary">RGD1561916_predicted</name>
    <name evidence="1" type="ORF">rCG_54889</name>
</gene>
<dbReference type="Proteomes" id="UP000234681">
    <property type="component" value="Chromosome 5"/>
</dbReference>
<reference evidence="2" key="1">
    <citation type="submission" date="2005-09" db="EMBL/GenBank/DDBJ databases">
        <authorList>
            <person name="Mural R.J."/>
            <person name="Li P.W."/>
            <person name="Adams M.D."/>
            <person name="Amanatides P.G."/>
            <person name="Baden-Tillson H."/>
            <person name="Barnstead M."/>
            <person name="Chin S.H."/>
            <person name="Dew I."/>
            <person name="Evans C.A."/>
            <person name="Ferriera S."/>
            <person name="Flanigan M."/>
            <person name="Fosler C."/>
            <person name="Glodek A."/>
            <person name="Gu Z."/>
            <person name="Holt R.A."/>
            <person name="Jennings D."/>
            <person name="Kraft C.L."/>
            <person name="Lu F."/>
            <person name="Nguyen T."/>
            <person name="Nusskern D.R."/>
            <person name="Pfannkoch C.M."/>
            <person name="Sitter C."/>
            <person name="Sutton G.G."/>
            <person name="Venter J.C."/>
            <person name="Wang Z."/>
            <person name="Woodage T."/>
            <person name="Zheng X.H."/>
            <person name="Zhong F."/>
        </authorList>
    </citation>
    <scope>NUCLEOTIDE SEQUENCE [LARGE SCALE GENOMIC DNA]</scope>
    <source>
        <strain>BN</strain>
        <strain evidence="2">Sprague-Dawley</strain>
    </source>
</reference>
<dbReference type="EMBL" id="CH473962">
    <property type="protein sequence ID" value="EDL98674.1"/>
    <property type="molecule type" value="Genomic_DNA"/>
</dbReference>
<sequence length="64" mass="7123">MESEVRGMPLEYPPKPERLNAYDCTPLRVCGPSAGTTAVPRIRKPLLWTPLLSARDGLLHHWGA</sequence>
<name>A6IIV6_RAT</name>
<dbReference type="AlphaFoldDB" id="A6IIV6"/>
<evidence type="ECO:0000313" key="2">
    <source>
        <dbReference type="Proteomes" id="UP000234681"/>
    </source>
</evidence>
<dbReference type="InterPro" id="IPR028195">
    <property type="entry name" value="SPMIP6"/>
</dbReference>
<dbReference type="Pfam" id="PF15181">
    <property type="entry name" value="SMRP1"/>
    <property type="match status" value="1"/>
</dbReference>
<protein>
    <submittedName>
        <fullName evidence="1">Similar to testes development-related NYD-SP22 isoform 1 (Predicted), isoform CRA_b</fullName>
    </submittedName>
</protein>
<proteinExistence type="predicted"/>
<evidence type="ECO:0000313" key="1">
    <source>
        <dbReference type="EMBL" id="EDL98674.1"/>
    </source>
</evidence>